<keyword evidence="1" id="KW-0472">Membrane</keyword>
<dbReference type="KEGG" id="bco:Bcell_1095"/>
<feature type="transmembrane region" description="Helical" evidence="1">
    <location>
        <begin position="49"/>
        <end position="71"/>
    </location>
</feature>
<dbReference type="OrthoDB" id="2429101at2"/>
<evidence type="ECO:0000313" key="3">
    <source>
        <dbReference type="Proteomes" id="UP000001401"/>
    </source>
</evidence>
<protein>
    <submittedName>
        <fullName evidence="2">Uncharacterized protein</fullName>
    </submittedName>
</protein>
<organism evidence="2 3">
    <name type="scientific">Evansella cellulosilytica (strain ATCC 21833 / DSM 2522 / FERM P-1141 / JCM 9156 / N-4)</name>
    <name type="common">Bacillus cellulosilyticus</name>
    <dbReference type="NCBI Taxonomy" id="649639"/>
    <lineage>
        <taxon>Bacteria</taxon>
        <taxon>Bacillati</taxon>
        <taxon>Bacillota</taxon>
        <taxon>Bacilli</taxon>
        <taxon>Bacillales</taxon>
        <taxon>Bacillaceae</taxon>
        <taxon>Evansella</taxon>
    </lineage>
</organism>
<name>E6TQY9_EVAC2</name>
<evidence type="ECO:0000313" key="2">
    <source>
        <dbReference type="EMBL" id="ADU29365.1"/>
    </source>
</evidence>
<dbReference type="HOGENOM" id="CLU_202515_0_0_9"/>
<dbReference type="eggNOG" id="ENOG50334QC">
    <property type="taxonomic scope" value="Bacteria"/>
</dbReference>
<keyword evidence="3" id="KW-1185">Reference proteome</keyword>
<gene>
    <name evidence="2" type="ordered locus">Bcell_1095</name>
</gene>
<keyword evidence="1" id="KW-1133">Transmembrane helix</keyword>
<accession>E6TQY9</accession>
<feature type="transmembrane region" description="Helical" evidence="1">
    <location>
        <begin position="6"/>
        <end position="22"/>
    </location>
</feature>
<dbReference type="Proteomes" id="UP000001401">
    <property type="component" value="Chromosome"/>
</dbReference>
<keyword evidence="1" id="KW-0812">Transmembrane</keyword>
<sequence>MDPILWIPIGFITIGFIILIFAKKSMESKLAFIKANKESDESAKKAKFIVWWIYGTTAWGVVSIILIVWFFNTFV</sequence>
<dbReference type="EMBL" id="CP002394">
    <property type="protein sequence ID" value="ADU29365.1"/>
    <property type="molecule type" value="Genomic_DNA"/>
</dbReference>
<dbReference type="AlphaFoldDB" id="E6TQY9"/>
<evidence type="ECO:0000256" key="1">
    <source>
        <dbReference type="SAM" id="Phobius"/>
    </source>
</evidence>
<reference evidence="2" key="1">
    <citation type="submission" date="2010-12" db="EMBL/GenBank/DDBJ databases">
        <title>Complete sequence of Bacillus cellulosilyticus DSM 2522.</title>
        <authorList>
            <consortium name="US DOE Joint Genome Institute"/>
            <person name="Lucas S."/>
            <person name="Copeland A."/>
            <person name="Lapidus A."/>
            <person name="Cheng J.-F."/>
            <person name="Bruce D."/>
            <person name="Goodwin L."/>
            <person name="Pitluck S."/>
            <person name="Chertkov O."/>
            <person name="Detter J.C."/>
            <person name="Han C."/>
            <person name="Tapia R."/>
            <person name="Land M."/>
            <person name="Hauser L."/>
            <person name="Jeffries C."/>
            <person name="Kyrpides N."/>
            <person name="Ivanova N."/>
            <person name="Mikhailova N."/>
            <person name="Brumm P."/>
            <person name="Mead D."/>
            <person name="Woyke T."/>
        </authorList>
    </citation>
    <scope>NUCLEOTIDE SEQUENCE [LARGE SCALE GENOMIC DNA]</scope>
    <source>
        <strain evidence="2">DSM 2522</strain>
    </source>
</reference>
<proteinExistence type="predicted"/>
<dbReference type="RefSeq" id="WP_013487706.1">
    <property type="nucleotide sequence ID" value="NC_014829.1"/>
</dbReference>